<dbReference type="EMBL" id="CVQI01033273">
    <property type="protein sequence ID" value="CRK43400.1"/>
    <property type="molecule type" value="Genomic_DNA"/>
</dbReference>
<evidence type="ECO:0000313" key="2">
    <source>
        <dbReference type="EMBL" id="CRK43400.1"/>
    </source>
</evidence>
<feature type="compositionally biased region" description="Basic and acidic residues" evidence="1">
    <location>
        <begin position="133"/>
        <end position="143"/>
    </location>
</feature>
<sequence>MNPTLPAPDYVTEQQFWWPWNKFRLPPDALYTTLHERFNTRSSTIQEPSAFHRDVVECGNNSSTVEEFYNKLAGRKNERINEIDIAWTDRGRQRQAESSPPTSDRAGSNTDPNTQPDTPESPPLMTSTTQFNPDDRRTGLPQT</sequence>
<accession>A0A0G4NAR7</accession>
<feature type="compositionally biased region" description="Basic and acidic residues" evidence="1">
    <location>
        <begin position="84"/>
        <end position="95"/>
    </location>
</feature>
<evidence type="ECO:0000313" key="3">
    <source>
        <dbReference type="Proteomes" id="UP000045706"/>
    </source>
</evidence>
<reference evidence="3" key="1">
    <citation type="submission" date="2015-05" db="EMBL/GenBank/DDBJ databases">
        <authorList>
            <person name="Fogelqvist Johan"/>
        </authorList>
    </citation>
    <scope>NUCLEOTIDE SEQUENCE [LARGE SCALE GENOMIC DNA]</scope>
</reference>
<organism evidence="2 3">
    <name type="scientific">Verticillium longisporum</name>
    <name type="common">Verticillium dahliae var. longisporum</name>
    <dbReference type="NCBI Taxonomy" id="100787"/>
    <lineage>
        <taxon>Eukaryota</taxon>
        <taxon>Fungi</taxon>
        <taxon>Dikarya</taxon>
        <taxon>Ascomycota</taxon>
        <taxon>Pezizomycotina</taxon>
        <taxon>Sordariomycetes</taxon>
        <taxon>Hypocreomycetidae</taxon>
        <taxon>Glomerellales</taxon>
        <taxon>Plectosphaerellaceae</taxon>
        <taxon>Verticillium</taxon>
    </lineage>
</organism>
<gene>
    <name evidence="2" type="ORF">BN1723_005652</name>
</gene>
<protein>
    <submittedName>
        <fullName evidence="2">Uncharacterized protein</fullName>
    </submittedName>
</protein>
<dbReference type="AlphaFoldDB" id="A0A0G4NAR7"/>
<proteinExistence type="predicted"/>
<dbReference type="Proteomes" id="UP000045706">
    <property type="component" value="Unassembled WGS sequence"/>
</dbReference>
<evidence type="ECO:0000256" key="1">
    <source>
        <dbReference type="SAM" id="MobiDB-lite"/>
    </source>
</evidence>
<feature type="compositionally biased region" description="Polar residues" evidence="1">
    <location>
        <begin position="96"/>
        <end position="132"/>
    </location>
</feature>
<feature type="region of interest" description="Disordered" evidence="1">
    <location>
        <begin position="84"/>
        <end position="143"/>
    </location>
</feature>
<name>A0A0G4NAR7_VERLO</name>